<organism evidence="8">
    <name type="scientific">Echinostoma caproni</name>
    <dbReference type="NCBI Taxonomy" id="27848"/>
    <lineage>
        <taxon>Eukaryota</taxon>
        <taxon>Metazoa</taxon>
        <taxon>Spiralia</taxon>
        <taxon>Lophotrochozoa</taxon>
        <taxon>Platyhelminthes</taxon>
        <taxon>Trematoda</taxon>
        <taxon>Digenea</taxon>
        <taxon>Plagiorchiida</taxon>
        <taxon>Echinostomata</taxon>
        <taxon>Echinostomatoidea</taxon>
        <taxon>Echinostomatidae</taxon>
        <taxon>Echinostoma</taxon>
    </lineage>
</organism>
<dbReference type="GO" id="GO:0016514">
    <property type="term" value="C:SWI/SNF complex"/>
    <property type="evidence" value="ECO:0007669"/>
    <property type="project" value="InterPro"/>
</dbReference>
<feature type="region of interest" description="Disordered" evidence="4">
    <location>
        <begin position="2710"/>
        <end position="2729"/>
    </location>
</feature>
<feature type="compositionally biased region" description="Polar residues" evidence="4">
    <location>
        <begin position="1289"/>
        <end position="1308"/>
    </location>
</feature>
<evidence type="ECO:0000313" key="8">
    <source>
        <dbReference type="WBParaSite" id="ECPE_0000439801-mRNA-1"/>
    </source>
</evidence>
<dbReference type="InterPro" id="IPR021906">
    <property type="entry name" value="BAF250/Osa"/>
</dbReference>
<feature type="compositionally biased region" description="Polar residues" evidence="4">
    <location>
        <begin position="241"/>
        <end position="254"/>
    </location>
</feature>
<feature type="compositionally biased region" description="Low complexity" evidence="4">
    <location>
        <begin position="679"/>
        <end position="690"/>
    </location>
</feature>
<dbReference type="InterPro" id="IPR033388">
    <property type="entry name" value="BAF250_C"/>
</dbReference>
<dbReference type="PANTHER" id="PTHR12656:SF5">
    <property type="entry name" value="TRITHORAX GROUP PROTEIN OSA"/>
    <property type="match status" value="1"/>
</dbReference>
<dbReference type="GO" id="GO:0035060">
    <property type="term" value="C:brahma complex"/>
    <property type="evidence" value="ECO:0007669"/>
    <property type="project" value="InterPro"/>
</dbReference>
<feature type="compositionally biased region" description="Low complexity" evidence="4">
    <location>
        <begin position="1314"/>
        <end position="1334"/>
    </location>
</feature>
<feature type="compositionally biased region" description="Low complexity" evidence="4">
    <location>
        <begin position="1446"/>
        <end position="1464"/>
    </location>
</feature>
<evidence type="ECO:0000256" key="2">
    <source>
        <dbReference type="ARBA" id="ARBA00022553"/>
    </source>
</evidence>
<dbReference type="InterPro" id="IPR036431">
    <property type="entry name" value="ARID_dom_sf"/>
</dbReference>
<feature type="compositionally biased region" description="Polar residues" evidence="4">
    <location>
        <begin position="1265"/>
        <end position="1281"/>
    </location>
</feature>
<dbReference type="GO" id="GO:0045893">
    <property type="term" value="P:positive regulation of DNA-templated transcription"/>
    <property type="evidence" value="ECO:0007669"/>
    <property type="project" value="TreeGrafter"/>
</dbReference>
<keyword evidence="2" id="KW-0597">Phosphoprotein</keyword>
<evidence type="ECO:0000259" key="5">
    <source>
        <dbReference type="PROSITE" id="PS51011"/>
    </source>
</evidence>
<feature type="compositionally biased region" description="Pro residues" evidence="4">
    <location>
        <begin position="1017"/>
        <end position="1026"/>
    </location>
</feature>
<evidence type="ECO:0000256" key="3">
    <source>
        <dbReference type="ARBA" id="ARBA00023242"/>
    </source>
</evidence>
<feature type="compositionally biased region" description="Low complexity" evidence="4">
    <location>
        <begin position="914"/>
        <end position="924"/>
    </location>
</feature>
<feature type="compositionally biased region" description="Acidic residues" evidence="4">
    <location>
        <begin position="2137"/>
        <end position="2148"/>
    </location>
</feature>
<feature type="region of interest" description="Disordered" evidence="4">
    <location>
        <begin position="1205"/>
        <end position="1603"/>
    </location>
</feature>
<reference evidence="6 7" key="2">
    <citation type="submission" date="2018-11" db="EMBL/GenBank/DDBJ databases">
        <authorList>
            <consortium name="Pathogen Informatics"/>
        </authorList>
    </citation>
    <scope>NUCLEOTIDE SEQUENCE [LARGE SCALE GENOMIC DNA]</scope>
    <source>
        <strain evidence="6 7">Egypt</strain>
    </source>
</reference>
<evidence type="ECO:0000313" key="6">
    <source>
        <dbReference type="EMBL" id="VDP72437.1"/>
    </source>
</evidence>
<feature type="compositionally biased region" description="Low complexity" evidence="4">
    <location>
        <begin position="938"/>
        <end position="956"/>
    </location>
</feature>
<feature type="compositionally biased region" description="Low complexity" evidence="4">
    <location>
        <begin position="82"/>
        <end position="101"/>
    </location>
</feature>
<feature type="compositionally biased region" description="Polar residues" evidence="4">
    <location>
        <begin position="2631"/>
        <end position="2647"/>
    </location>
</feature>
<feature type="compositionally biased region" description="Polar residues" evidence="4">
    <location>
        <begin position="385"/>
        <end position="405"/>
    </location>
</feature>
<dbReference type="Gene3D" id="1.10.150.60">
    <property type="entry name" value="ARID DNA-binding domain"/>
    <property type="match status" value="1"/>
</dbReference>
<feature type="compositionally biased region" description="Polar residues" evidence="4">
    <location>
        <begin position="2189"/>
        <end position="2209"/>
    </location>
</feature>
<feature type="compositionally biased region" description="Polar residues" evidence="4">
    <location>
        <begin position="263"/>
        <end position="272"/>
    </location>
</feature>
<feature type="region of interest" description="Disordered" evidence="4">
    <location>
        <begin position="874"/>
        <end position="1038"/>
    </location>
</feature>
<feature type="compositionally biased region" description="Polar residues" evidence="4">
    <location>
        <begin position="925"/>
        <end position="935"/>
    </location>
</feature>
<dbReference type="PANTHER" id="PTHR12656">
    <property type="entry name" value="BRG-1 ASSOCIATED FACTOR 250 BAF250"/>
    <property type="match status" value="1"/>
</dbReference>
<evidence type="ECO:0000256" key="4">
    <source>
        <dbReference type="SAM" id="MobiDB-lite"/>
    </source>
</evidence>
<feature type="compositionally biased region" description="Acidic residues" evidence="4">
    <location>
        <begin position="2022"/>
        <end position="2034"/>
    </location>
</feature>
<feature type="compositionally biased region" description="Polar residues" evidence="4">
    <location>
        <begin position="1216"/>
        <end position="1227"/>
    </location>
</feature>
<feature type="compositionally biased region" description="Pro residues" evidence="4">
    <location>
        <begin position="1550"/>
        <end position="1566"/>
    </location>
</feature>
<feature type="compositionally biased region" description="Pro residues" evidence="4">
    <location>
        <begin position="1615"/>
        <end position="1628"/>
    </location>
</feature>
<feature type="compositionally biased region" description="Basic and acidic residues" evidence="4">
    <location>
        <begin position="2691"/>
        <end position="2703"/>
    </location>
</feature>
<evidence type="ECO:0000256" key="1">
    <source>
        <dbReference type="ARBA" id="ARBA00004123"/>
    </source>
</evidence>
<feature type="compositionally biased region" description="Pro residues" evidence="4">
    <location>
        <begin position="615"/>
        <end position="625"/>
    </location>
</feature>
<feature type="compositionally biased region" description="Low complexity" evidence="4">
    <location>
        <begin position="550"/>
        <end position="562"/>
    </location>
</feature>
<feature type="compositionally biased region" description="Low complexity" evidence="4">
    <location>
        <begin position="588"/>
        <end position="605"/>
    </location>
</feature>
<feature type="compositionally biased region" description="Polar residues" evidence="4">
    <location>
        <begin position="1361"/>
        <end position="1377"/>
    </location>
</feature>
<feature type="compositionally biased region" description="Low complexity" evidence="4">
    <location>
        <begin position="312"/>
        <end position="335"/>
    </location>
</feature>
<dbReference type="Pfam" id="PF12031">
    <property type="entry name" value="BAF250_C"/>
    <property type="match status" value="2"/>
</dbReference>
<keyword evidence="3" id="KW-0539">Nucleus</keyword>
<feature type="compositionally biased region" description="Low complexity" evidence="4">
    <location>
        <begin position="2160"/>
        <end position="2174"/>
    </location>
</feature>
<dbReference type="OrthoDB" id="8709537at2759"/>
<accession>A0A183ABQ1</accession>
<dbReference type="GO" id="GO:0006338">
    <property type="term" value="P:chromatin remodeling"/>
    <property type="evidence" value="ECO:0007669"/>
    <property type="project" value="InterPro"/>
</dbReference>
<dbReference type="WBParaSite" id="ECPE_0000439801-mRNA-1">
    <property type="protein sequence ID" value="ECPE_0000439801-mRNA-1"/>
    <property type="gene ID" value="ECPE_0000439801"/>
</dbReference>
<feature type="compositionally biased region" description="Polar residues" evidence="4">
    <location>
        <begin position="1465"/>
        <end position="1480"/>
    </location>
</feature>
<feature type="region of interest" description="Disordered" evidence="4">
    <location>
        <begin position="798"/>
        <end position="826"/>
    </location>
</feature>
<dbReference type="CDD" id="cd16865">
    <property type="entry name" value="ARID_ARID1A-like"/>
    <property type="match status" value="1"/>
</dbReference>
<feature type="compositionally biased region" description="Polar residues" evidence="4">
    <location>
        <begin position="1521"/>
        <end position="1542"/>
    </location>
</feature>
<dbReference type="SMART" id="SM01014">
    <property type="entry name" value="ARID"/>
    <property type="match status" value="1"/>
</dbReference>
<dbReference type="Pfam" id="PF01388">
    <property type="entry name" value="ARID"/>
    <property type="match status" value="1"/>
</dbReference>
<feature type="region of interest" description="Disordered" evidence="4">
    <location>
        <begin position="1897"/>
        <end position="1936"/>
    </location>
</feature>
<comment type="subcellular location">
    <subcellularLocation>
        <location evidence="1">Nucleus</location>
    </subcellularLocation>
</comment>
<dbReference type="SMART" id="SM00501">
    <property type="entry name" value="BRIGHT"/>
    <property type="match status" value="1"/>
</dbReference>
<feature type="compositionally biased region" description="Polar residues" evidence="4">
    <location>
        <begin position="2655"/>
        <end position="2686"/>
    </location>
</feature>
<feature type="region of interest" description="Disordered" evidence="4">
    <location>
        <begin position="1609"/>
        <end position="1628"/>
    </location>
</feature>
<feature type="compositionally biased region" description="Basic and acidic residues" evidence="4">
    <location>
        <begin position="2093"/>
        <end position="2102"/>
    </location>
</feature>
<feature type="compositionally biased region" description="Low complexity" evidence="4">
    <location>
        <begin position="716"/>
        <end position="746"/>
    </location>
</feature>
<feature type="compositionally biased region" description="Low complexity" evidence="4">
    <location>
        <begin position="181"/>
        <end position="206"/>
    </location>
</feature>
<name>A0A183ABQ1_9TREM</name>
<proteinExistence type="predicted"/>
<feature type="compositionally biased region" description="Low complexity" evidence="4">
    <location>
        <begin position="418"/>
        <end position="467"/>
    </location>
</feature>
<feature type="compositionally biased region" description="Pro residues" evidence="4">
    <location>
        <begin position="104"/>
        <end position="116"/>
    </location>
</feature>
<feature type="region of interest" description="Disordered" evidence="4">
    <location>
        <begin position="1"/>
        <end position="777"/>
    </location>
</feature>
<feature type="region of interest" description="Disordered" evidence="4">
    <location>
        <begin position="2014"/>
        <end position="2048"/>
    </location>
</feature>
<reference evidence="8" key="1">
    <citation type="submission" date="2016-06" db="UniProtKB">
        <authorList>
            <consortium name="WormBaseParasite"/>
        </authorList>
    </citation>
    <scope>IDENTIFICATION</scope>
</reference>
<dbReference type="InterPro" id="IPR001606">
    <property type="entry name" value="ARID_dom"/>
</dbReference>
<feature type="domain" description="ARID" evidence="5">
    <location>
        <begin position="1098"/>
        <end position="1189"/>
    </location>
</feature>
<dbReference type="GO" id="GO:0031491">
    <property type="term" value="F:nucleosome binding"/>
    <property type="evidence" value="ECO:0007669"/>
    <property type="project" value="TreeGrafter"/>
</dbReference>
<dbReference type="EMBL" id="UZAN01041244">
    <property type="protein sequence ID" value="VDP72437.1"/>
    <property type="molecule type" value="Genomic_DNA"/>
</dbReference>
<gene>
    <name evidence="6" type="ORF">ECPE_LOCUS4386</name>
</gene>
<keyword evidence="7" id="KW-1185">Reference proteome</keyword>
<sequence length="2774" mass="290561">MEYPTSNMNSGQSSYTSHPQDTTRISPGCNPQSNPSAFPNSDTGPHGRAYSSYPPAYQTPNEFGSPGSHTAPNPPTYPHVYPPEGHGQSLTLNQLLQQGNTPNSYPPRPHGGPPLQAPYRAYEHYPYGYKPGVPGVGERPQGNTYPYAGTQGQRYTDPYGRPTYPPSSAYPYYQSPPPPQSMAQPPTQRQQPVSSTSSASCVSSVSPAQTHPMDFNCSNSGLPPRPVQSQTAVAGVHSSERPSSGTMNSNNVQHTHTHPSPVHGSQMSSPLHTSASNATPATNTSQPSGVWSGHTPQPPFGSPHQLAHGQISSSVQQNNSVNNSNNVVTGSRPRSSSRDSSIKASAGSISESSNDPGAHGTPQPADSDRTDTQMTSVGMTDDSGSRPQSRMSDSGRPSTANSTGSAGLRDQTTDDQNVASTVASSASSVPTSVTSSSADSSSVGASGPAQLDPTSSNTSSTFVSNPTLSPIPTTPRGTPPSHPYSAFPQPNSGVGNVPSSLQAVSGQSNAGPNRPPSQPNQSPRPYNMPPQSAMGPRQPYPPYMHSLAGQQSQPPQQQPHPHYMVGGRPPGFYPGTTVGPGGHPSMRPSMHPMGPIPGPGMSRSGAPFGSQGMMMPPPAAPPPPTNSNQANLSGPGAPPSASGFMAGSVGGPYPSPGSGPAGPCNSSGVWESHPQAGPASLSSAASSAMSQPHFSGGSGRPSPLYSGMPDRAMTYSGSPQPGAVSSGAPAPSHSGPHPQSSMAPGNYPHPPGQPPSASYQTHAPHLPYPSTQIPYGGAPHPIAQHAYVPGMAPSIGPGSSVPPYSAGGMTPSGPGAPGQAGREQPQLHSPYTSDMVPSSGVGSPAGVVRGVPVSGVGNQKLPTGAPALGKVAKLDGGIRPMTPNSAGSSIQNASPHANISGVMDESVSGSAPVQPHQQIHHQQQSAPPLSQSGMSANPGPVQQAPGSQQQHQSPSPCVMPPSGQPGMQPFPGNSSGYWSDTGAPNQFSGAMPPTGMGPQGPHAFPSFPPHYRMPGSGAPPPPPATPGPAQTPQGMQAQHPHNMPNSINCPTSISGAPIYGSSMSPYGSAHSHAHPVGHTGISTQSSSVFHRLLEMGTEPERRAWLEHYVRFMEEIGKPLVGLPQVVKQPLDLYRFYLAVRERGGVLEVIKARRWKEISQLVNINASASAAYTLRKNYCKFLLDYECRFDRGGADPNPLLAHIEAMSGKKKKPSSVDDGSTPLSASGHSLSAQAPPSPAGSHSSASSSLLPPGSGSASLSGVPSGTAGSAASDSQLGPSAPQSRFGDPCAQSSNSAVGESPNGVLSSPGSGVLTGHGAASSTAGSASFSQSSAQSPPRPPSGTTMNGYPNTPHGPVEAAARPTTNWPWISDSGISGSHQPPVVSVNGFPSSMSPIRGPLSAHGMQHGFDPSSRPNATTPIPSPKSAQARVPTPGANVTSVPQPARSPIPSSLTSSAPSSIGLPSSNPNVIVTSMKASDVPTQQQQQQQQQVQQQQQQPPPPHHPLAGHYAPPSGSAPPGMQPQLSNQSQMPPTHHTSFMGTQQHPSSPMHPSMPPHGIPGPAPPGSPMHPRLASTPGIRGPPYGGGPPGVNPAHNLGGPPNDSIALLRMHNIRPPSSGPPPAGPAYPPNAAIPPFHHGQPNSTGQAVPAHLIHHHGQRPGYVATILKRIEHFPFPPGSIEATQIEPSRRRRYRVKDIGTVSPFKLLMALRSGLTAEVSWALNCLNILLRDESGLENFTGGSLGSLINNLAELWRHSLGELFDHNLFVCSLELPTNLTTIGRSLSTENKPVSTNTIRDESKLHMFPPSSLSFGMMKKKHLTVGSMPNGLVSLERDLVALAATRGVSVSSLRDGIRRMLRKCGDPIGDFIPMRARNGLLLNPGTAGASFHCVSNSGTSGNHPLVPHSASTLIDSSLPGGRTRKRGSKQLSSGYGYGQSGLGSTTVATGTSHTINCSSNVLSQTFSSALKSENVPPSNVATRVTTAPNSLRSPVAYTNLRELALYVIDELLRTEPALRSRDARSDGEDDDEDEDEDELVPPPPPSSSMGANSINVHNPHAYWSMSAYLRDLIQHGGGDTTCHIMPPFGAAPYSSRHWRGDSEHDESLPAEPGVPIKSSSTPPPPPPEVGEEKCPLRGSDLMEYESLEEDDEDGGHIRSKRARHASSSSLPCPVLSPQPIEEVSEDSEVKPNPGETTALKSTTSTEQQPDSSDTVADEQDETEFSQLIMDANGRCPLRAREELVHHGPACLWPDHSEANSNEARAVRCLCVSTVLRNLSFWHLAEVPLSSHKPTLALIGRVITLGHKHVGAEDTWQSVEEASKLMESSQCAWRTPSWLDDMRENALVLLVNLAGYLDLIRFEESIVRPILEGLLHWIICPTAVAIDPFPGHRTLSPRRLALEALNRLCVRESNVDLLLCTPGSRESDLHLLFGRLAHWLALPEDQVTRELALSTMHYLTGGGVSFNTLNDPATGKSRGSIVSSMQTGPTSFVGTTLLSSAKPCPVAGLLSFIEAAEATTRRVIDQCGVQALQERPELMGTSLEMVRRAGALLDRLAADPTGRTRFTPTLELRLLDLVTSRVLDATVAHLLCGALHRLSQNRQVSGDDADVPIITPLVPPIPALSVVAQLIKPPTPCSKSESTCNPDSAGSAKSESKTDTSKVTITDDQQQSAGASNISSKTNVPDTESVSVVPNVDPEKQAEKKISDPLREVNLVNKDTTSSPPEPVNHMDNSRCDVPVRKECTASVPDISVSKTDNEQPLATTNSVDSVTWNSNCVDS</sequence>
<feature type="compositionally biased region" description="Low complexity" evidence="4">
    <location>
        <begin position="273"/>
        <end position="285"/>
    </location>
</feature>
<dbReference type="PROSITE" id="PS51011">
    <property type="entry name" value="ARID"/>
    <property type="match status" value="1"/>
</dbReference>
<protein>
    <submittedName>
        <fullName evidence="8">ARID domain-containing protein</fullName>
    </submittedName>
</protein>
<feature type="compositionally biased region" description="Low complexity" evidence="4">
    <location>
        <begin position="1481"/>
        <end position="1495"/>
    </location>
</feature>
<feature type="compositionally biased region" description="Polar residues" evidence="4">
    <location>
        <begin position="882"/>
        <end position="897"/>
    </location>
</feature>
<evidence type="ECO:0000313" key="7">
    <source>
        <dbReference type="Proteomes" id="UP000272942"/>
    </source>
</evidence>
<feature type="region of interest" description="Disordered" evidence="4">
    <location>
        <begin position="2089"/>
        <end position="2215"/>
    </location>
</feature>
<feature type="compositionally biased region" description="Pro residues" evidence="4">
    <location>
        <begin position="72"/>
        <end position="81"/>
    </location>
</feature>
<feature type="compositionally biased region" description="Polar residues" evidence="4">
    <location>
        <begin position="971"/>
        <end position="988"/>
    </location>
</feature>
<feature type="compositionally biased region" description="Low complexity" evidence="4">
    <location>
        <begin position="125"/>
        <end position="137"/>
    </location>
</feature>
<dbReference type="GO" id="GO:0006357">
    <property type="term" value="P:regulation of transcription by RNA polymerase II"/>
    <property type="evidence" value="ECO:0007669"/>
    <property type="project" value="TreeGrafter"/>
</dbReference>
<dbReference type="GO" id="GO:0003677">
    <property type="term" value="F:DNA binding"/>
    <property type="evidence" value="ECO:0007669"/>
    <property type="project" value="InterPro"/>
</dbReference>
<dbReference type="Proteomes" id="UP000272942">
    <property type="component" value="Unassembled WGS sequence"/>
</dbReference>
<feature type="compositionally biased region" description="Polar residues" evidence="4">
    <location>
        <begin position="1"/>
        <end position="43"/>
    </location>
</feature>
<feature type="compositionally biased region" description="Polar residues" evidence="4">
    <location>
        <begin position="58"/>
        <end position="71"/>
    </location>
</feature>
<feature type="compositionally biased region" description="Low complexity" evidence="4">
    <location>
        <begin position="1228"/>
        <end position="1264"/>
    </location>
</feature>
<dbReference type="SUPFAM" id="SSF46774">
    <property type="entry name" value="ARID-like"/>
    <property type="match status" value="1"/>
</dbReference>
<feature type="compositionally biased region" description="Polar residues" evidence="4">
    <location>
        <begin position="488"/>
        <end position="511"/>
    </location>
</feature>
<dbReference type="GO" id="GO:0071565">
    <property type="term" value="C:nBAF complex"/>
    <property type="evidence" value="ECO:0007669"/>
    <property type="project" value="TreeGrafter"/>
</dbReference>
<dbReference type="GO" id="GO:0005654">
    <property type="term" value="C:nucleoplasm"/>
    <property type="evidence" value="ECO:0007669"/>
    <property type="project" value="TreeGrafter"/>
</dbReference>
<feature type="compositionally biased region" description="Low complexity" evidence="4">
    <location>
        <begin position="656"/>
        <end position="668"/>
    </location>
</feature>
<feature type="compositionally biased region" description="Polar residues" evidence="4">
    <location>
        <begin position="216"/>
        <end position="232"/>
    </location>
</feature>
<feature type="region of interest" description="Disordered" evidence="4">
    <location>
        <begin position="2629"/>
        <end position="2703"/>
    </location>
</feature>